<protein>
    <recommendedName>
        <fullName evidence="3">DUF1573 domain-containing protein</fullName>
    </recommendedName>
</protein>
<evidence type="ECO:0008006" key="3">
    <source>
        <dbReference type="Google" id="ProtNLM"/>
    </source>
</evidence>
<name>A0A6P2CYA4_9BACT</name>
<evidence type="ECO:0000313" key="2">
    <source>
        <dbReference type="Proteomes" id="UP000464178"/>
    </source>
</evidence>
<dbReference type="AlphaFoldDB" id="A0A6P2CYA4"/>
<proteinExistence type="predicted"/>
<dbReference type="Proteomes" id="UP000464178">
    <property type="component" value="Chromosome"/>
</dbReference>
<sequence length="380" mass="41652">MKQIYKYCAVVFVGFLLIVTAATVWAGSFSKLLMRLQPQGIIVENKQHAFPLMLQSELVKDRPMVSQHKIINGTAAPRQLRLVSTNCSCLTVHVDGRQLGPDDIYEMPAYGTAYVNLEMTPRESYGRYATLAKFRISGLDVADEEVVLSATSTVLRDCEFEPDTLVAKLINGEAANERRSVFLKHRFRPAGDTSRPRPFDAMPDGIKIESMERVERFNNEIPDDIVEQVWKITFDLSSVTGSSATVQGVSLAFDSPLACNSTIKLLISRIKEIDAPAGLDFGPVPLHEVQSKRFVVRSEAGTAFTISAIDLKGDAGFSCVPQPHSAKAFHTLEVQFVSKVAGLHKGELTLKTLMPDGKTVAINIELVAGSHTSLPSASEK</sequence>
<dbReference type="RefSeq" id="WP_162667879.1">
    <property type="nucleotide sequence ID" value="NZ_LR593886.1"/>
</dbReference>
<dbReference type="KEGG" id="gms:SOIL9_46190"/>
<gene>
    <name evidence="1" type="ORF">SOIL9_46190</name>
</gene>
<accession>A0A6P2CYA4</accession>
<reference evidence="1 2" key="1">
    <citation type="submission" date="2019-05" db="EMBL/GenBank/DDBJ databases">
        <authorList>
            <consortium name="Science for Life Laboratories"/>
        </authorList>
    </citation>
    <scope>NUCLEOTIDE SEQUENCE [LARGE SCALE GENOMIC DNA]</scope>
    <source>
        <strain evidence="1">Soil9</strain>
    </source>
</reference>
<organism evidence="1 2">
    <name type="scientific">Gemmata massiliana</name>
    <dbReference type="NCBI Taxonomy" id="1210884"/>
    <lineage>
        <taxon>Bacteria</taxon>
        <taxon>Pseudomonadati</taxon>
        <taxon>Planctomycetota</taxon>
        <taxon>Planctomycetia</taxon>
        <taxon>Gemmatales</taxon>
        <taxon>Gemmataceae</taxon>
        <taxon>Gemmata</taxon>
    </lineage>
</organism>
<keyword evidence="2" id="KW-1185">Reference proteome</keyword>
<dbReference type="EMBL" id="LR593886">
    <property type="protein sequence ID" value="VTR93095.1"/>
    <property type="molecule type" value="Genomic_DNA"/>
</dbReference>
<evidence type="ECO:0000313" key="1">
    <source>
        <dbReference type="EMBL" id="VTR93095.1"/>
    </source>
</evidence>